<name>A0ABV0QW47_9TELE</name>
<accession>A0ABV0QW47</accession>
<protein>
    <submittedName>
        <fullName evidence="1">Uncharacterized protein</fullName>
    </submittedName>
</protein>
<dbReference type="EMBL" id="JAHRIN010025687">
    <property type="protein sequence ID" value="MEQ2200073.1"/>
    <property type="molecule type" value="Genomic_DNA"/>
</dbReference>
<comment type="caution">
    <text evidence="1">The sequence shown here is derived from an EMBL/GenBank/DDBJ whole genome shotgun (WGS) entry which is preliminary data.</text>
</comment>
<reference evidence="1 2" key="1">
    <citation type="submission" date="2021-06" db="EMBL/GenBank/DDBJ databases">
        <authorList>
            <person name="Palmer J.M."/>
        </authorList>
    </citation>
    <scope>NUCLEOTIDE SEQUENCE [LARGE SCALE GENOMIC DNA]</scope>
    <source>
        <strain evidence="1 2">XC_2019</strain>
        <tissue evidence="1">Muscle</tissue>
    </source>
</reference>
<keyword evidence="2" id="KW-1185">Reference proteome</keyword>
<evidence type="ECO:0000313" key="1">
    <source>
        <dbReference type="EMBL" id="MEQ2200073.1"/>
    </source>
</evidence>
<dbReference type="Proteomes" id="UP001434883">
    <property type="component" value="Unassembled WGS sequence"/>
</dbReference>
<evidence type="ECO:0000313" key="2">
    <source>
        <dbReference type="Proteomes" id="UP001434883"/>
    </source>
</evidence>
<organism evidence="1 2">
    <name type="scientific">Xenoophorus captivus</name>
    <dbReference type="NCBI Taxonomy" id="1517983"/>
    <lineage>
        <taxon>Eukaryota</taxon>
        <taxon>Metazoa</taxon>
        <taxon>Chordata</taxon>
        <taxon>Craniata</taxon>
        <taxon>Vertebrata</taxon>
        <taxon>Euteleostomi</taxon>
        <taxon>Actinopterygii</taxon>
        <taxon>Neopterygii</taxon>
        <taxon>Teleostei</taxon>
        <taxon>Neoteleostei</taxon>
        <taxon>Acanthomorphata</taxon>
        <taxon>Ovalentaria</taxon>
        <taxon>Atherinomorphae</taxon>
        <taxon>Cyprinodontiformes</taxon>
        <taxon>Goodeidae</taxon>
        <taxon>Xenoophorus</taxon>
    </lineage>
</organism>
<sequence length="110" mass="12085">MSMGRHAFSLEAAIGSAAHRLLLEQKAVIITAPQSKGEGESRWDHYGSLWEVVGSCRDSTPLIQSELLIGRSRCLYSKSAATGHAEMGTSAFQRRLIYRLNGQPVHGFIK</sequence>
<gene>
    <name evidence="1" type="ORF">XENOCAPTIV_021787</name>
</gene>
<proteinExistence type="predicted"/>